<evidence type="ECO:0000313" key="4">
    <source>
        <dbReference type="Proteomes" id="UP001256588"/>
    </source>
</evidence>
<feature type="chain" id="PRO_5046667373" evidence="2">
    <location>
        <begin position="24"/>
        <end position="256"/>
    </location>
</feature>
<name>A0ABU1XWV8_9GAMM</name>
<keyword evidence="4" id="KW-1185">Reference proteome</keyword>
<organism evidence="3 4">
    <name type="scientific">Luteimonas terrae</name>
    <dbReference type="NCBI Taxonomy" id="1530191"/>
    <lineage>
        <taxon>Bacteria</taxon>
        <taxon>Pseudomonadati</taxon>
        <taxon>Pseudomonadota</taxon>
        <taxon>Gammaproteobacteria</taxon>
        <taxon>Lysobacterales</taxon>
        <taxon>Lysobacteraceae</taxon>
        <taxon>Luteimonas</taxon>
    </lineage>
</organism>
<dbReference type="Proteomes" id="UP001256588">
    <property type="component" value="Unassembled WGS sequence"/>
</dbReference>
<evidence type="ECO:0000256" key="2">
    <source>
        <dbReference type="SAM" id="SignalP"/>
    </source>
</evidence>
<sequence>MRIAAIRLLLPAVLLMAGCQPDASPVEVSDGATSASDAEAPDADAEDDVVVSTNEPFWQARFERGAIVLSGLDEAGRLFPDVRSSMTADGLRLDASDATGSIVVIVRRMRCEDNMSGARFPMTGLLTIDGRGPLRGCARPASMPPPTRPDEAGESPASTAMPARFLGHWEASAEACGSDGSELVLHIEPEVLRFYESTVTPVTVRTPDVDTVLLEGRYEGEGDTWNETRTLTLDGPDVLLVEDTIGNVTRRVRCDA</sequence>
<dbReference type="RefSeq" id="WP_310235160.1">
    <property type="nucleotide sequence ID" value="NZ_JAVDWO010000007.1"/>
</dbReference>
<evidence type="ECO:0000313" key="3">
    <source>
        <dbReference type="EMBL" id="MDR7193230.1"/>
    </source>
</evidence>
<dbReference type="EMBL" id="JAVDWO010000007">
    <property type="protein sequence ID" value="MDR7193230.1"/>
    <property type="molecule type" value="Genomic_DNA"/>
</dbReference>
<proteinExistence type="predicted"/>
<accession>A0ABU1XWV8</accession>
<keyword evidence="2" id="KW-0732">Signal</keyword>
<feature type="region of interest" description="Disordered" evidence="1">
    <location>
        <begin position="25"/>
        <end position="46"/>
    </location>
</feature>
<reference evidence="3 4" key="1">
    <citation type="submission" date="2023-07" db="EMBL/GenBank/DDBJ databases">
        <title>Sorghum-associated microbial communities from plants grown in Nebraska, USA.</title>
        <authorList>
            <person name="Schachtman D."/>
        </authorList>
    </citation>
    <scope>NUCLEOTIDE SEQUENCE [LARGE SCALE GENOMIC DNA]</scope>
    <source>
        <strain evidence="3 4">4099</strain>
    </source>
</reference>
<comment type="caution">
    <text evidence="3">The sequence shown here is derived from an EMBL/GenBank/DDBJ whole genome shotgun (WGS) entry which is preliminary data.</text>
</comment>
<gene>
    <name evidence="3" type="ORF">J2W68_001964</name>
</gene>
<protein>
    <submittedName>
        <fullName evidence="3">Membrane protein</fullName>
    </submittedName>
</protein>
<feature type="signal peptide" evidence="2">
    <location>
        <begin position="1"/>
        <end position="23"/>
    </location>
</feature>
<dbReference type="PROSITE" id="PS51257">
    <property type="entry name" value="PROKAR_LIPOPROTEIN"/>
    <property type="match status" value="1"/>
</dbReference>
<evidence type="ECO:0000256" key="1">
    <source>
        <dbReference type="SAM" id="MobiDB-lite"/>
    </source>
</evidence>
<feature type="region of interest" description="Disordered" evidence="1">
    <location>
        <begin position="139"/>
        <end position="158"/>
    </location>
</feature>